<dbReference type="PROSITE" id="PS51820">
    <property type="entry name" value="PA14"/>
    <property type="match status" value="1"/>
</dbReference>
<evidence type="ECO:0000256" key="4">
    <source>
        <dbReference type="ARBA" id="ARBA00022729"/>
    </source>
</evidence>
<accession>A0ABQ3IBH8</accession>
<evidence type="ECO:0000259" key="7">
    <source>
        <dbReference type="PROSITE" id="PS51820"/>
    </source>
</evidence>
<keyword evidence="4" id="KW-0732">Signal</keyword>
<dbReference type="RefSeq" id="WP_189631583.1">
    <property type="nucleotide sequence ID" value="NZ_BNAG01000005.1"/>
</dbReference>
<dbReference type="InterPro" id="IPR057739">
    <property type="entry name" value="Glyco_hydro_29_N"/>
</dbReference>
<proteinExistence type="inferred from homology"/>
<dbReference type="Proteomes" id="UP000658258">
    <property type="component" value="Unassembled WGS sequence"/>
</dbReference>
<dbReference type="SMART" id="SM00758">
    <property type="entry name" value="PA14"/>
    <property type="match status" value="1"/>
</dbReference>
<dbReference type="InterPro" id="IPR000933">
    <property type="entry name" value="Glyco_hydro_29"/>
</dbReference>
<dbReference type="Gene3D" id="3.90.182.10">
    <property type="entry name" value="Toxin - Anthrax Protective Antigen,domain 1"/>
    <property type="match status" value="1"/>
</dbReference>
<comment type="similarity">
    <text evidence="2">Belongs to the glycosyl hydrolase 29 family.</text>
</comment>
<evidence type="ECO:0000256" key="5">
    <source>
        <dbReference type="ARBA" id="ARBA00022801"/>
    </source>
</evidence>
<feature type="domain" description="PA14" evidence="7">
    <location>
        <begin position="353"/>
        <end position="503"/>
    </location>
</feature>
<dbReference type="PIRSF" id="PIRSF001092">
    <property type="entry name" value="Alpha-L-fucosidase"/>
    <property type="match status" value="1"/>
</dbReference>
<gene>
    <name evidence="8" type="ORF">GCM10011340_34800</name>
</gene>
<dbReference type="PANTHER" id="PTHR10030:SF37">
    <property type="entry name" value="ALPHA-L-FUCOSIDASE-RELATED"/>
    <property type="match status" value="1"/>
</dbReference>
<protein>
    <recommendedName>
        <fullName evidence="3">alpha-L-fucosidase</fullName>
        <ecNumber evidence="3">3.2.1.51</ecNumber>
    </recommendedName>
</protein>
<evidence type="ECO:0000256" key="1">
    <source>
        <dbReference type="ARBA" id="ARBA00004071"/>
    </source>
</evidence>
<dbReference type="Pfam" id="PF07691">
    <property type="entry name" value="PA14"/>
    <property type="match status" value="1"/>
</dbReference>
<dbReference type="EC" id="3.2.1.51" evidence="3"/>
<evidence type="ECO:0000256" key="2">
    <source>
        <dbReference type="ARBA" id="ARBA00007951"/>
    </source>
</evidence>
<dbReference type="Gene3D" id="3.20.20.80">
    <property type="entry name" value="Glycosidases"/>
    <property type="match status" value="1"/>
</dbReference>
<name>A0ABQ3IBH8_9BACT</name>
<dbReference type="PRINTS" id="PR00741">
    <property type="entry name" value="GLHYDRLASE29"/>
</dbReference>
<dbReference type="InterPro" id="IPR011658">
    <property type="entry name" value="PA14_dom"/>
</dbReference>
<dbReference type="InterPro" id="IPR031919">
    <property type="entry name" value="Fucosidase_C"/>
</dbReference>
<evidence type="ECO:0000313" key="8">
    <source>
        <dbReference type="EMBL" id="GHE75008.1"/>
    </source>
</evidence>
<dbReference type="InterPro" id="IPR037524">
    <property type="entry name" value="PA14/GLEYA"/>
</dbReference>
<dbReference type="SMART" id="SM00812">
    <property type="entry name" value="Alpha_L_fucos"/>
    <property type="match status" value="1"/>
</dbReference>
<dbReference type="InterPro" id="IPR017853">
    <property type="entry name" value="GH"/>
</dbReference>
<dbReference type="Pfam" id="PF01120">
    <property type="entry name" value="Alpha_L_fucos"/>
    <property type="match status" value="1"/>
</dbReference>
<dbReference type="InterPro" id="IPR016286">
    <property type="entry name" value="FUC_metazoa-typ"/>
</dbReference>
<evidence type="ECO:0000313" key="9">
    <source>
        <dbReference type="Proteomes" id="UP000658258"/>
    </source>
</evidence>
<reference evidence="9" key="1">
    <citation type="journal article" date="2019" name="Int. J. Syst. Evol. Microbiol.">
        <title>The Global Catalogue of Microorganisms (GCM) 10K type strain sequencing project: providing services to taxonomists for standard genome sequencing and annotation.</title>
        <authorList>
            <consortium name="The Broad Institute Genomics Platform"/>
            <consortium name="The Broad Institute Genome Sequencing Center for Infectious Disease"/>
            <person name="Wu L."/>
            <person name="Ma J."/>
        </authorList>
    </citation>
    <scope>NUCLEOTIDE SEQUENCE [LARGE SCALE GENOMIC DNA]</scope>
    <source>
        <strain evidence="9">CGMCC 1.15111</strain>
    </source>
</reference>
<organism evidence="8 9">
    <name type="scientific">Roseivirga thermotolerans</name>
    <dbReference type="NCBI Taxonomy" id="1758176"/>
    <lineage>
        <taxon>Bacteria</taxon>
        <taxon>Pseudomonadati</taxon>
        <taxon>Bacteroidota</taxon>
        <taxon>Cytophagia</taxon>
        <taxon>Cytophagales</taxon>
        <taxon>Roseivirgaceae</taxon>
        <taxon>Roseivirga</taxon>
    </lineage>
</organism>
<evidence type="ECO:0000256" key="6">
    <source>
        <dbReference type="ARBA" id="ARBA00023295"/>
    </source>
</evidence>
<dbReference type="EMBL" id="BNAG01000005">
    <property type="protein sequence ID" value="GHE75008.1"/>
    <property type="molecule type" value="Genomic_DNA"/>
</dbReference>
<comment type="caution">
    <text evidence="8">The sequence shown here is derived from an EMBL/GenBank/DDBJ whole genome shotgun (WGS) entry which is preliminary data.</text>
</comment>
<comment type="function">
    <text evidence="1">Alpha-L-fucosidase is responsible for hydrolyzing the alpha-1,6-linked fucose joined to the reducing-end N-acetylglucosamine of the carbohydrate moieties of glycoproteins.</text>
</comment>
<keyword evidence="5" id="KW-0378">Hydrolase</keyword>
<dbReference type="SUPFAM" id="SSF51445">
    <property type="entry name" value="(Trans)glycosidases"/>
    <property type="match status" value="1"/>
</dbReference>
<sequence>MKKRLVSVVLLVVTLCYTPAFGWQKVYSANWQELKNRPYPKWFTDAKLGVFIHWGVYSVPAYSNKEDYAEWYLRGLMLGDSLRTNFMKKNYGEKFTYNDFAPLFKAKLFNPDEWAHIFHKAGAKYVVMVAKHHDGYALWPSRYARNWNSMEVGPKRDLVGELTRAVKDAGLRMGLYYSLPEWNHPLHRWDTDPHRNIGPYVEQHMIPQFKELVATYRPDLIFADGEWFNSAEEWHAAELIAWYFNLVGADAVVNDRWGNGSEGMGFITPEYSSGIKTSDRPWAEVRGLGRSFGLNRFEKLQAYLTGTELVHSFVRAVANGGGMIINVGPTADGQIPLLQQDRLIQLGDWLAINGEAIYGAETYTVSGEERQVTLQRVDAQINFNWVRNNPGGPIREDEFTAIWEGYLRPDQSGPFRIEALADDGVRVWINDQLVINQWKNAPEGANGFVMGNDAVVVSQGVLNLKANNRYPIRIEYFEKTHNARLELYWITPNGKKEVIPQKNLLVNLAGNENGLKATYQSLQQHIAYTQNRGNIYAITMQWPDDELVLSIPRPNSETRINLLGYDSIDLPWHYRKGKLIIDTSGIKFSRVEGKHAWVFRLSR</sequence>
<dbReference type="Pfam" id="PF16757">
    <property type="entry name" value="Fucosidase_C"/>
    <property type="match status" value="1"/>
</dbReference>
<keyword evidence="9" id="KW-1185">Reference proteome</keyword>
<dbReference type="PANTHER" id="PTHR10030">
    <property type="entry name" value="ALPHA-L-FUCOSIDASE"/>
    <property type="match status" value="1"/>
</dbReference>
<evidence type="ECO:0000256" key="3">
    <source>
        <dbReference type="ARBA" id="ARBA00012662"/>
    </source>
</evidence>
<keyword evidence="6" id="KW-0326">Glycosidase</keyword>
<dbReference type="SUPFAM" id="SSF56988">
    <property type="entry name" value="Anthrax protective antigen"/>
    <property type="match status" value="1"/>
</dbReference>